<reference evidence="1 2" key="1">
    <citation type="submission" date="2016-10" db="EMBL/GenBank/DDBJ databases">
        <authorList>
            <person name="de Groot N.N."/>
        </authorList>
    </citation>
    <scope>NUCLEOTIDE SEQUENCE [LARGE SCALE GENOMIC DNA]</scope>
    <source>
        <strain evidence="1 2">CGMCC 1.7005</strain>
    </source>
</reference>
<dbReference type="STRING" id="477690.SAMN05216474_1118"/>
<gene>
    <name evidence="1" type="ORF">SAMN05216474_1118</name>
</gene>
<dbReference type="SUPFAM" id="SSF82784">
    <property type="entry name" value="OsmC-like"/>
    <property type="match status" value="1"/>
</dbReference>
<dbReference type="PANTHER" id="PTHR34352:SF1">
    <property type="entry name" value="PROTEIN YHFA"/>
    <property type="match status" value="1"/>
</dbReference>
<dbReference type="InterPro" id="IPR036102">
    <property type="entry name" value="OsmC/Ohrsf"/>
</dbReference>
<sequence>MKLSLVKEQEKLDFNIYKAGDLVGRSTASAAVGGSDDGLRPMEMFASSLALCTSIDTVHILNKQRIFLEHFEVNIEAERVKDQVPAIFKEIILEFVITEEEHLAKVAKAVNLSINKYCSVRNMIKDEVKIETKIRLKE</sequence>
<dbReference type="InterPro" id="IPR003718">
    <property type="entry name" value="OsmC/Ohr_fam"/>
</dbReference>
<dbReference type="Proteomes" id="UP000236454">
    <property type="component" value="Unassembled WGS sequence"/>
</dbReference>
<dbReference type="InterPro" id="IPR015946">
    <property type="entry name" value="KH_dom-like_a/b"/>
</dbReference>
<accession>A0A1I6YRL2</accession>
<proteinExistence type="predicted"/>
<dbReference type="PANTHER" id="PTHR34352">
    <property type="entry name" value="PROTEIN YHFA"/>
    <property type="match status" value="1"/>
</dbReference>
<protein>
    <submittedName>
        <fullName evidence="1">Putative redox protein</fullName>
    </submittedName>
</protein>
<evidence type="ECO:0000313" key="1">
    <source>
        <dbReference type="EMBL" id="SFT53106.1"/>
    </source>
</evidence>
<name>A0A1I6YRL2_9FLAO</name>
<keyword evidence="2" id="KW-1185">Reference proteome</keyword>
<dbReference type="RefSeq" id="WP_170853678.1">
    <property type="nucleotide sequence ID" value="NZ_FPAS01000001.1"/>
</dbReference>
<dbReference type="Pfam" id="PF02566">
    <property type="entry name" value="OsmC"/>
    <property type="match status" value="1"/>
</dbReference>
<dbReference type="AlphaFoldDB" id="A0A1I6YRL2"/>
<dbReference type="EMBL" id="FPAS01000001">
    <property type="protein sequence ID" value="SFT53106.1"/>
    <property type="molecule type" value="Genomic_DNA"/>
</dbReference>
<dbReference type="Gene3D" id="3.30.300.20">
    <property type="match status" value="1"/>
</dbReference>
<evidence type="ECO:0000313" key="2">
    <source>
        <dbReference type="Proteomes" id="UP000236454"/>
    </source>
</evidence>
<organism evidence="1 2">
    <name type="scientific">Lishizhenia tianjinensis</name>
    <dbReference type="NCBI Taxonomy" id="477690"/>
    <lineage>
        <taxon>Bacteria</taxon>
        <taxon>Pseudomonadati</taxon>
        <taxon>Bacteroidota</taxon>
        <taxon>Flavobacteriia</taxon>
        <taxon>Flavobacteriales</taxon>
        <taxon>Crocinitomicaceae</taxon>
        <taxon>Lishizhenia</taxon>
    </lineage>
</organism>